<feature type="region of interest" description="Disordered" evidence="3">
    <location>
        <begin position="87"/>
        <end position="133"/>
    </location>
</feature>
<evidence type="ECO:0000256" key="1">
    <source>
        <dbReference type="ARBA" id="ARBA00022884"/>
    </source>
</evidence>
<feature type="compositionally biased region" description="Polar residues" evidence="3">
    <location>
        <begin position="101"/>
        <end position="133"/>
    </location>
</feature>
<dbReference type="Gene3D" id="3.30.70.330">
    <property type="match status" value="2"/>
</dbReference>
<feature type="domain" description="RRM" evidence="4">
    <location>
        <begin position="220"/>
        <end position="298"/>
    </location>
</feature>
<name>A0A3R7NF39_TRYRA</name>
<dbReference type="SUPFAM" id="SSF54928">
    <property type="entry name" value="RNA-binding domain, RBD"/>
    <property type="match status" value="1"/>
</dbReference>
<dbReference type="EMBL" id="MKGL01000260">
    <property type="protein sequence ID" value="RNF01757.1"/>
    <property type="molecule type" value="Genomic_DNA"/>
</dbReference>
<dbReference type="Pfam" id="PF00076">
    <property type="entry name" value="RRM_1"/>
    <property type="match status" value="2"/>
</dbReference>
<dbReference type="InterPro" id="IPR012677">
    <property type="entry name" value="Nucleotide-bd_a/b_plait_sf"/>
</dbReference>
<comment type="caution">
    <text evidence="5">The sequence shown here is derived from an EMBL/GenBank/DDBJ whole genome shotgun (WGS) entry which is preliminary data.</text>
</comment>
<accession>A0A3R7NF39</accession>
<dbReference type="SMART" id="SM00360">
    <property type="entry name" value="RRM"/>
    <property type="match status" value="2"/>
</dbReference>
<feature type="region of interest" description="Disordered" evidence="3">
    <location>
        <begin position="156"/>
        <end position="216"/>
    </location>
</feature>
<dbReference type="InterPro" id="IPR000504">
    <property type="entry name" value="RRM_dom"/>
</dbReference>
<proteinExistence type="predicted"/>
<sequence>MLFSNMDAGSEKNGIIADANAEPTSGKNTDRVEEVLYHEELDNDPDGEFFSGGGGLYMESDMKFVIDLGNDDDDVPIASFTAQSEFDSLPGHRCVPDEMTPRQQADNANNESVTSQHQQQLPRNGYPASTGNGSTHSDVFLISYSSWTNHVANDSAAGEMSPGVSSLDPAAAAGGGGMMSPQQPPQQPPQQLDEPFGGNSFEKDAAGSKSRQHPQDEIRSNLFVSGLHFSVTDKELYNHFRPYGEIESAKVMLDIHTGKSRGIAFVKFKEVADAAKAADDKNNSIFHGETIAVRVAKPHAAYRPGAPTNKTFVRNIPLSVKKADLIQHFGRYGDVMDVSIHNDTAQRSSNKRRNVAFITYTTMEAAANAAKETHTSTPFLDCEGVPLLAKVAEDSAHRTERLARRGVGRHGNLKNSINSAGNSVTSYIQGPPPPHTPGAGSQKALEQTFSASAPVYPFMPPLGGAPVLADPYSGSAAAPTFYAAPFISVPPGHTGAPPVFLVGPESRPAVFAPPLSYSVIGNSMPTMAPMSPLTDTIPAAAPAPQMMMYPPGTSPVMAPQSTFFCYLPNGQMTLAATQPQ</sequence>
<dbReference type="PROSITE" id="PS50102">
    <property type="entry name" value="RRM"/>
    <property type="match status" value="2"/>
</dbReference>
<dbReference type="OrthoDB" id="6159137at2759"/>
<dbReference type="GO" id="GO:0003723">
    <property type="term" value="F:RNA binding"/>
    <property type="evidence" value="ECO:0007669"/>
    <property type="project" value="UniProtKB-UniRule"/>
</dbReference>
<dbReference type="RefSeq" id="XP_029236517.1">
    <property type="nucleotide sequence ID" value="XM_029383670.1"/>
</dbReference>
<evidence type="ECO:0000256" key="3">
    <source>
        <dbReference type="SAM" id="MobiDB-lite"/>
    </source>
</evidence>
<reference evidence="5 6" key="1">
    <citation type="journal article" date="2018" name="BMC Genomics">
        <title>Genomic comparison of Trypanosoma conorhini and Trypanosoma rangeli to Trypanosoma cruzi strains of high and low virulence.</title>
        <authorList>
            <person name="Bradwell K.R."/>
            <person name="Koparde V.N."/>
            <person name="Matveyev A.V."/>
            <person name="Serrano M.G."/>
            <person name="Alves J.M."/>
            <person name="Parikh H."/>
            <person name="Huang B."/>
            <person name="Lee V."/>
            <person name="Espinosa-Alvarez O."/>
            <person name="Ortiz P.A."/>
            <person name="Costa-Martins A.G."/>
            <person name="Teixeira M.M."/>
            <person name="Buck G.A."/>
        </authorList>
    </citation>
    <scope>NUCLEOTIDE SEQUENCE [LARGE SCALE GENOMIC DNA]</scope>
    <source>
        <strain evidence="5 6">AM80</strain>
    </source>
</reference>
<evidence type="ECO:0000259" key="4">
    <source>
        <dbReference type="PROSITE" id="PS50102"/>
    </source>
</evidence>
<keyword evidence="6" id="KW-1185">Reference proteome</keyword>
<feature type="domain" description="RRM" evidence="4">
    <location>
        <begin position="309"/>
        <end position="394"/>
    </location>
</feature>
<dbReference type="Proteomes" id="UP000283634">
    <property type="component" value="Unassembled WGS sequence"/>
</dbReference>
<dbReference type="GeneID" id="40330776"/>
<dbReference type="PANTHER" id="PTHR48027">
    <property type="entry name" value="HETEROGENEOUS NUCLEAR RIBONUCLEOPROTEIN 87F-RELATED"/>
    <property type="match status" value="1"/>
</dbReference>
<keyword evidence="1 2" id="KW-0694">RNA-binding</keyword>
<dbReference type="AlphaFoldDB" id="A0A3R7NF39"/>
<dbReference type="VEuPathDB" id="TriTrypDB:TRSC58_04657"/>
<protein>
    <submittedName>
        <fullName evidence="5">Putative RNA-binding protein</fullName>
    </submittedName>
</protein>
<dbReference type="CDD" id="cd00590">
    <property type="entry name" value="RRM_SF"/>
    <property type="match status" value="1"/>
</dbReference>
<gene>
    <name evidence="5" type="ORF">TraAM80_06843</name>
</gene>
<evidence type="ECO:0000256" key="2">
    <source>
        <dbReference type="PROSITE-ProRule" id="PRU00176"/>
    </source>
</evidence>
<dbReference type="InterPro" id="IPR052462">
    <property type="entry name" value="SLIRP/GR-RBP-like"/>
</dbReference>
<evidence type="ECO:0000313" key="6">
    <source>
        <dbReference type="Proteomes" id="UP000283634"/>
    </source>
</evidence>
<organism evidence="5 6">
    <name type="scientific">Trypanosoma rangeli</name>
    <dbReference type="NCBI Taxonomy" id="5698"/>
    <lineage>
        <taxon>Eukaryota</taxon>
        <taxon>Discoba</taxon>
        <taxon>Euglenozoa</taxon>
        <taxon>Kinetoplastea</taxon>
        <taxon>Metakinetoplastina</taxon>
        <taxon>Trypanosomatida</taxon>
        <taxon>Trypanosomatidae</taxon>
        <taxon>Trypanosoma</taxon>
        <taxon>Herpetosoma</taxon>
    </lineage>
</organism>
<dbReference type="OMA" id="GHIHATP"/>
<dbReference type="InterPro" id="IPR035979">
    <property type="entry name" value="RBD_domain_sf"/>
</dbReference>
<evidence type="ECO:0000313" key="5">
    <source>
        <dbReference type="EMBL" id="RNF01757.1"/>
    </source>
</evidence>
<feature type="region of interest" description="Disordered" evidence="3">
    <location>
        <begin position="1"/>
        <end position="29"/>
    </location>
</feature>